<gene>
    <name evidence="1" type="ORF">BC792_10789</name>
</gene>
<organism evidence="1 2">
    <name type="scientific">Sphingobacterium allocomposti</name>
    <dbReference type="NCBI Taxonomy" id="415956"/>
    <lineage>
        <taxon>Bacteria</taxon>
        <taxon>Pseudomonadati</taxon>
        <taxon>Bacteroidota</taxon>
        <taxon>Sphingobacteriia</taxon>
        <taxon>Sphingobacteriales</taxon>
        <taxon>Sphingobacteriaceae</taxon>
        <taxon>Sphingobacterium</taxon>
    </lineage>
</organism>
<protein>
    <submittedName>
        <fullName evidence="1">Uncharacterized protein</fullName>
    </submittedName>
</protein>
<sequence length="117" mass="14082">MPTKCRFKRYSYTIPRQDTERMNKQFRGILDSDMSAALAKQLFQDATREQSVDYIGNVKSFSFSFPDYCLSKLDMDWLRILHCAFVCTKVDERTYRVIKPKDPTEFYRCFRKWDSCR</sequence>
<reference evidence="1 2" key="1">
    <citation type="submission" date="2019-07" db="EMBL/GenBank/DDBJ databases">
        <title>Genomic Encyclopedia of Archaeal and Bacterial Type Strains, Phase II (KMG-II): from individual species to whole genera.</title>
        <authorList>
            <person name="Goeker M."/>
        </authorList>
    </citation>
    <scope>NUCLEOTIDE SEQUENCE [LARGE SCALE GENOMIC DNA]</scope>
    <source>
        <strain evidence="1 2">DSM 18850</strain>
    </source>
</reference>
<evidence type="ECO:0000313" key="2">
    <source>
        <dbReference type="Proteomes" id="UP000325105"/>
    </source>
</evidence>
<dbReference type="Proteomes" id="UP000325105">
    <property type="component" value="Unassembled WGS sequence"/>
</dbReference>
<accession>A0A5S5DJR0</accession>
<dbReference type="AlphaFoldDB" id="A0A5S5DJR0"/>
<name>A0A5S5DJR0_9SPHI</name>
<evidence type="ECO:0000313" key="1">
    <source>
        <dbReference type="EMBL" id="TYP96190.1"/>
    </source>
</evidence>
<comment type="caution">
    <text evidence="1">The sequence shown here is derived from an EMBL/GenBank/DDBJ whole genome shotgun (WGS) entry which is preliminary data.</text>
</comment>
<keyword evidence="2" id="KW-1185">Reference proteome</keyword>
<dbReference type="EMBL" id="VNHX01000007">
    <property type="protein sequence ID" value="TYP96190.1"/>
    <property type="molecule type" value="Genomic_DNA"/>
</dbReference>
<proteinExistence type="predicted"/>